<keyword evidence="3" id="KW-1185">Reference proteome</keyword>
<dbReference type="PANTHER" id="PTHR11142:SF4">
    <property type="entry name" value="PSEUDOURIDYLATE SYNTHASE 1 HOMOLOG"/>
    <property type="match status" value="1"/>
</dbReference>
<evidence type="ECO:0000256" key="1">
    <source>
        <dbReference type="SAM" id="MobiDB-lite"/>
    </source>
</evidence>
<protein>
    <submittedName>
        <fullName evidence="2">Uncharacterized protein</fullName>
    </submittedName>
</protein>
<dbReference type="InterPro" id="IPR020103">
    <property type="entry name" value="PsdUridine_synth_cat_dom_sf"/>
</dbReference>
<dbReference type="InterPro" id="IPR020095">
    <property type="entry name" value="PsdUridine_synth_TruA_C"/>
</dbReference>
<feature type="compositionally biased region" description="Basic and acidic residues" evidence="1">
    <location>
        <begin position="46"/>
        <end position="55"/>
    </location>
</feature>
<evidence type="ECO:0000313" key="2">
    <source>
        <dbReference type="EMBL" id="CAK9882139.1"/>
    </source>
</evidence>
<feature type="region of interest" description="Disordered" evidence="1">
    <location>
        <begin position="31"/>
        <end position="62"/>
    </location>
</feature>
<dbReference type="SUPFAM" id="SSF55120">
    <property type="entry name" value="Pseudouridine synthase"/>
    <property type="match status" value="1"/>
</dbReference>
<evidence type="ECO:0000313" key="3">
    <source>
        <dbReference type="Proteomes" id="UP001497522"/>
    </source>
</evidence>
<accession>A0ABP1C0W9</accession>
<organism evidence="2 3">
    <name type="scientific">Sphagnum jensenii</name>
    <dbReference type="NCBI Taxonomy" id="128206"/>
    <lineage>
        <taxon>Eukaryota</taxon>
        <taxon>Viridiplantae</taxon>
        <taxon>Streptophyta</taxon>
        <taxon>Embryophyta</taxon>
        <taxon>Bryophyta</taxon>
        <taxon>Sphagnophytina</taxon>
        <taxon>Sphagnopsida</taxon>
        <taxon>Sphagnales</taxon>
        <taxon>Sphagnaceae</taxon>
        <taxon>Sphagnum</taxon>
    </lineage>
</organism>
<dbReference type="Gene3D" id="3.30.70.660">
    <property type="entry name" value="Pseudouridine synthase I, catalytic domain, C-terminal subdomain"/>
    <property type="match status" value="2"/>
</dbReference>
<name>A0ABP1C0W9_9BRYO</name>
<dbReference type="InterPro" id="IPR001406">
    <property type="entry name" value="PsdUridine_synth_TruA"/>
</dbReference>
<gene>
    <name evidence="2" type="ORF">CSSPJE1EN2_LOCUS23495</name>
</gene>
<dbReference type="EMBL" id="OZ023709">
    <property type="protein sequence ID" value="CAK9882139.1"/>
    <property type="molecule type" value="Genomic_DNA"/>
</dbReference>
<proteinExistence type="predicted"/>
<dbReference type="PANTHER" id="PTHR11142">
    <property type="entry name" value="PSEUDOURIDYLATE SYNTHASE"/>
    <property type="match status" value="1"/>
</dbReference>
<reference evidence="2" key="1">
    <citation type="submission" date="2024-03" db="EMBL/GenBank/DDBJ databases">
        <authorList>
            <consortium name="ELIXIR-Norway"/>
            <consortium name="Elixir Norway"/>
        </authorList>
    </citation>
    <scope>NUCLEOTIDE SEQUENCE</scope>
</reference>
<dbReference type="Proteomes" id="UP001497522">
    <property type="component" value="Chromosome 8"/>
</dbReference>
<sequence>MTVQSSRTMFLTTSGKLSESLTKEIELKARVQEGKESTAQPAQAKAELESNKDAEAEVPPLQSNRVTEVEDDRNVLLSTVPVLDKTEASAESKFVFGEKEMEHLNTILGKYVGTHNFHNFTARIKAEDRSAKRYILSFEACEVIEVEGMQYAPESIIDTALRRDTDVNVPMAPELGLFLDECFYTGYNKKFKNTHDEVSQKGFEKEIADFKREVIYSHIQLTEVKDGTMVMWLHSLNDRNYPDFVTARKAAPAKID</sequence>